<accession>A0A939G0E4</accession>
<evidence type="ECO:0000256" key="3">
    <source>
        <dbReference type="ARBA" id="ARBA00022679"/>
    </source>
</evidence>
<evidence type="ECO:0000256" key="1">
    <source>
        <dbReference type="ARBA" id="ARBA00007228"/>
    </source>
</evidence>
<dbReference type="InterPro" id="IPR004384">
    <property type="entry name" value="RNA_MeTrfase_TrmJ/LasT"/>
</dbReference>
<dbReference type="PANTHER" id="PTHR42786">
    <property type="entry name" value="TRNA/RRNA METHYLTRANSFERASE"/>
    <property type="match status" value="1"/>
</dbReference>
<keyword evidence="4" id="KW-0949">S-adenosyl-L-methionine</keyword>
<dbReference type="InterPro" id="IPR029026">
    <property type="entry name" value="tRNA_m1G_MTases_N"/>
</dbReference>
<dbReference type="EMBL" id="JAFMPP010000006">
    <property type="protein sequence ID" value="MBO0662759.1"/>
    <property type="molecule type" value="Genomic_DNA"/>
</dbReference>
<dbReference type="GO" id="GO:0005829">
    <property type="term" value="C:cytosol"/>
    <property type="evidence" value="ECO:0007669"/>
    <property type="project" value="TreeGrafter"/>
</dbReference>
<dbReference type="GO" id="GO:0002128">
    <property type="term" value="P:tRNA nucleoside ribose methylation"/>
    <property type="evidence" value="ECO:0007669"/>
    <property type="project" value="TreeGrafter"/>
</dbReference>
<evidence type="ECO:0000256" key="4">
    <source>
        <dbReference type="ARBA" id="ARBA00022691"/>
    </source>
</evidence>
<comment type="caution">
    <text evidence="6">The sequence shown here is derived from an EMBL/GenBank/DDBJ whole genome shotgun (WGS) entry which is preliminary data.</text>
</comment>
<dbReference type="Proteomes" id="UP000664122">
    <property type="component" value="Unassembled WGS sequence"/>
</dbReference>
<keyword evidence="3" id="KW-0808">Transferase</keyword>
<dbReference type="GO" id="GO:0008173">
    <property type="term" value="F:RNA methyltransferase activity"/>
    <property type="evidence" value="ECO:0007669"/>
    <property type="project" value="InterPro"/>
</dbReference>
<dbReference type="InterPro" id="IPR029028">
    <property type="entry name" value="Alpha/beta_knot_MTases"/>
</dbReference>
<gene>
    <name evidence="6" type="ORF">J1C48_09230</name>
</gene>
<organism evidence="6 7">
    <name type="scientific">Jiella flava</name>
    <dbReference type="NCBI Taxonomy" id="2816857"/>
    <lineage>
        <taxon>Bacteria</taxon>
        <taxon>Pseudomonadati</taxon>
        <taxon>Pseudomonadota</taxon>
        <taxon>Alphaproteobacteria</taxon>
        <taxon>Hyphomicrobiales</taxon>
        <taxon>Aurantimonadaceae</taxon>
        <taxon>Jiella</taxon>
    </lineage>
</organism>
<evidence type="ECO:0000259" key="5">
    <source>
        <dbReference type="Pfam" id="PF00588"/>
    </source>
</evidence>
<keyword evidence="2 6" id="KW-0489">Methyltransferase</keyword>
<dbReference type="Gene3D" id="3.40.1280.10">
    <property type="match status" value="1"/>
</dbReference>
<dbReference type="AlphaFoldDB" id="A0A939G0E4"/>
<comment type="similarity">
    <text evidence="1">Belongs to the class IV-like SAM-binding methyltransferase superfamily. RNA methyltransferase TrmH family.</text>
</comment>
<sequence length="337" mass="36836">MRAWIARPSDRAIHRAVAEPAWRIAAEALSSRLNAPRCHDRWRGDRCGTTIVSWRLSSAALSVARRSGVVSEALGEERAPGAGPAIVLVEPQLGENIGMVARAMANFSLTDLRLVKPRDGWPSEKARAAASRADHVIDAVRLFDTVEAATADLNFVLATTARPRDSFKPVRGPEEASLDLRRRVAEGQGTGILFGRERWGLNNHEVGLADEIVTFPVDPNFASLNIAQAVLLMSYAWQVAGKDGDLSPRFSAKAPPSAAKEDLFRLFDHLEASLERAGYFFPEPKREVLTQNLRTMLTKANFSEPEVRTLRGVIKAFDHEAGRLAGGSPNAARDGEE</sequence>
<feature type="domain" description="tRNA/rRNA methyltransferase SpoU type" evidence="5">
    <location>
        <begin position="85"/>
        <end position="235"/>
    </location>
</feature>
<keyword evidence="7" id="KW-1185">Reference proteome</keyword>
<dbReference type="Gene3D" id="1.10.8.590">
    <property type="match status" value="1"/>
</dbReference>
<evidence type="ECO:0000313" key="6">
    <source>
        <dbReference type="EMBL" id="MBO0662759.1"/>
    </source>
</evidence>
<dbReference type="GO" id="GO:0003723">
    <property type="term" value="F:RNA binding"/>
    <property type="evidence" value="ECO:0007669"/>
    <property type="project" value="InterPro"/>
</dbReference>
<reference evidence="6" key="1">
    <citation type="submission" date="2021-03" db="EMBL/GenBank/DDBJ databases">
        <title>Whole genome sequence of Jiella sp. CQZ9-1.</title>
        <authorList>
            <person name="Tuo L."/>
        </authorList>
    </citation>
    <scope>NUCLEOTIDE SEQUENCE</scope>
    <source>
        <strain evidence="6">CQZ9-1</strain>
    </source>
</reference>
<dbReference type="Pfam" id="PF00588">
    <property type="entry name" value="SpoU_methylase"/>
    <property type="match status" value="1"/>
</dbReference>
<evidence type="ECO:0000313" key="7">
    <source>
        <dbReference type="Proteomes" id="UP000664122"/>
    </source>
</evidence>
<evidence type="ECO:0000256" key="2">
    <source>
        <dbReference type="ARBA" id="ARBA00022603"/>
    </source>
</evidence>
<dbReference type="CDD" id="cd18093">
    <property type="entry name" value="SpoU-like_TrmJ"/>
    <property type="match status" value="1"/>
</dbReference>
<proteinExistence type="inferred from homology"/>
<dbReference type="PANTHER" id="PTHR42786:SF7">
    <property type="entry name" value="TRNA_RRNA METHYLTRANSFERASE SPOU TYPE DOMAIN-CONTAINING PROTEIN"/>
    <property type="match status" value="1"/>
</dbReference>
<dbReference type="InterPro" id="IPR001537">
    <property type="entry name" value="SpoU_MeTrfase"/>
</dbReference>
<name>A0A939G0E4_9HYPH</name>
<protein>
    <submittedName>
        <fullName evidence="6">RNA methyltransferase</fullName>
    </submittedName>
</protein>
<dbReference type="SUPFAM" id="SSF75217">
    <property type="entry name" value="alpha/beta knot"/>
    <property type="match status" value="1"/>
</dbReference>